<accession>A0ABP0CSZ1</accession>
<evidence type="ECO:0000256" key="5">
    <source>
        <dbReference type="ARBA" id="ARBA00023002"/>
    </source>
</evidence>
<dbReference type="InterPro" id="IPR050346">
    <property type="entry name" value="FMO-like"/>
</dbReference>
<evidence type="ECO:0000313" key="6">
    <source>
        <dbReference type="EMBL" id="CAK7235257.1"/>
    </source>
</evidence>
<keyword evidence="3" id="KW-0274">FAD</keyword>
<dbReference type="InterPro" id="IPR020946">
    <property type="entry name" value="Flavin_mOase-like"/>
</dbReference>
<name>A0ABP0CSZ1_9PEZI</name>
<dbReference type="EMBL" id="CAWUHC010000139">
    <property type="protein sequence ID" value="CAK7235257.1"/>
    <property type="molecule type" value="Genomic_DNA"/>
</dbReference>
<evidence type="ECO:0008006" key="8">
    <source>
        <dbReference type="Google" id="ProtNLM"/>
    </source>
</evidence>
<comment type="similarity">
    <text evidence="1">Belongs to the FMO family.</text>
</comment>
<evidence type="ECO:0000313" key="7">
    <source>
        <dbReference type="Proteomes" id="UP001642406"/>
    </source>
</evidence>
<evidence type="ECO:0000256" key="1">
    <source>
        <dbReference type="ARBA" id="ARBA00009183"/>
    </source>
</evidence>
<proteinExistence type="inferred from homology"/>
<dbReference type="InterPro" id="IPR036188">
    <property type="entry name" value="FAD/NAD-bd_sf"/>
</dbReference>
<evidence type="ECO:0000256" key="2">
    <source>
        <dbReference type="ARBA" id="ARBA00022630"/>
    </source>
</evidence>
<evidence type="ECO:0000256" key="3">
    <source>
        <dbReference type="ARBA" id="ARBA00022827"/>
    </source>
</evidence>
<gene>
    <name evidence="6" type="ORF">SBRCBS47491_009231</name>
</gene>
<organism evidence="6 7">
    <name type="scientific">Sporothrix bragantina</name>
    <dbReference type="NCBI Taxonomy" id="671064"/>
    <lineage>
        <taxon>Eukaryota</taxon>
        <taxon>Fungi</taxon>
        <taxon>Dikarya</taxon>
        <taxon>Ascomycota</taxon>
        <taxon>Pezizomycotina</taxon>
        <taxon>Sordariomycetes</taxon>
        <taxon>Sordariomycetidae</taxon>
        <taxon>Ophiostomatales</taxon>
        <taxon>Ophiostomataceae</taxon>
        <taxon>Sporothrix</taxon>
    </lineage>
</organism>
<evidence type="ECO:0000256" key="4">
    <source>
        <dbReference type="ARBA" id="ARBA00022857"/>
    </source>
</evidence>
<keyword evidence="7" id="KW-1185">Reference proteome</keyword>
<reference evidence="6 7" key="1">
    <citation type="submission" date="2024-01" db="EMBL/GenBank/DDBJ databases">
        <authorList>
            <person name="Allen C."/>
            <person name="Tagirdzhanova G."/>
        </authorList>
    </citation>
    <scope>NUCLEOTIDE SEQUENCE [LARGE SCALE GENOMIC DNA]</scope>
</reference>
<dbReference type="Gene3D" id="3.50.50.60">
    <property type="entry name" value="FAD/NAD(P)-binding domain"/>
    <property type="match status" value="1"/>
</dbReference>
<dbReference type="PANTHER" id="PTHR23023">
    <property type="entry name" value="DIMETHYLANILINE MONOOXYGENASE"/>
    <property type="match status" value="1"/>
</dbReference>
<keyword evidence="2" id="KW-0285">Flavoprotein</keyword>
<comment type="caution">
    <text evidence="6">The sequence shown here is derived from an EMBL/GenBank/DDBJ whole genome shotgun (WGS) entry which is preliminary data.</text>
</comment>
<dbReference type="PIRSF" id="PIRSF000332">
    <property type="entry name" value="FMO"/>
    <property type="match status" value="1"/>
</dbReference>
<keyword evidence="5" id="KW-0560">Oxidoreductase</keyword>
<protein>
    <recommendedName>
        <fullName evidence="8">Dimethylaniline monooxygenase 2</fullName>
    </recommendedName>
</protein>
<dbReference type="InterPro" id="IPR000960">
    <property type="entry name" value="Flavin_mOase"/>
</dbReference>
<keyword evidence="4" id="KW-0521">NADP</keyword>
<dbReference type="PRINTS" id="PR00370">
    <property type="entry name" value="FMOXYGENASE"/>
</dbReference>
<dbReference type="SUPFAM" id="SSF51905">
    <property type="entry name" value="FAD/NAD(P)-binding domain"/>
    <property type="match status" value="1"/>
</dbReference>
<sequence>MEGGNKNIKVAVIGAGALGLVTLKNLLEEGFDATGFERKSYVGGLWKFTRDDTTSVLPSTIGNISKQRACYTDFPFPDETPSLCASSYIDDYLQSYADHFQLRPRIRFSTAIHAIKHDDDNNKWLIDMSPVGSEASTSTETLAFDKLIIATGSNDKPSMPKIEGVDKFAGHVLHSQAFKDPKDFAGKSVIVVGIGSTAGDTAVSLVGHARKVYLAHRSGAYILPRLKDGRSLDHSLTYNRMAIQKLLQNVAPGMASKMFATFAQKLQDTAFPAIRQHPEWRLFPAPPIHQTFPTITDELVPALESGDIISVPGVRRIIGPNSVELDPTEKDKEPETLDDIDVIVFCTGYINDLGMSLLEPRANPARNTNPEWLALPGSRGKPLARLYRNIFSLDYPDSLAFMGAAAFPTPAFQLYDIASMAVAQIWGVEPHNTSSLPSLAEMNRDVDEKHAWIINFARTGPVYPQLTRQFEWLSWADAAAGTNVETNLGWGLQGWKFYLGNRRLYKLLTGGVYSPHLYRIFDSDKRKKWPGAREAIEHMNQKLEEEHNSKGKNKQT</sequence>
<dbReference type="Proteomes" id="UP001642406">
    <property type="component" value="Unassembled WGS sequence"/>
</dbReference>
<dbReference type="Pfam" id="PF00743">
    <property type="entry name" value="FMO-like"/>
    <property type="match status" value="1"/>
</dbReference>